<dbReference type="Gene3D" id="3.30.1490.360">
    <property type="match status" value="1"/>
</dbReference>
<dbReference type="Pfam" id="PF17481">
    <property type="entry name" value="Phage_sheath_domII"/>
    <property type="match status" value="1"/>
</dbReference>
<evidence type="ECO:0000256" key="7">
    <source>
        <dbReference type="ARBA" id="ARBA00023296"/>
    </source>
</evidence>
<dbReference type="Gene3D" id="3.30.1370.220">
    <property type="match status" value="1"/>
</dbReference>
<dbReference type="Gene3D" id="3.40.50.11790">
    <property type="match status" value="1"/>
</dbReference>
<proteinExistence type="inferred from homology"/>
<dbReference type="Pfam" id="PF17482">
    <property type="entry name" value="Phage_sheath_1C"/>
    <property type="match status" value="1"/>
</dbReference>
<protein>
    <submittedName>
        <fullName evidence="11">Tail sheath protein</fullName>
    </submittedName>
</protein>
<evidence type="ECO:0000259" key="10">
    <source>
        <dbReference type="Pfam" id="PF17482"/>
    </source>
</evidence>
<dbReference type="InterPro" id="IPR020287">
    <property type="entry name" value="Tail_sheath_C"/>
</dbReference>
<keyword evidence="2" id="KW-1162">Viral penetration into host cytoplasm</keyword>
<reference evidence="11" key="1">
    <citation type="journal article" date="2021" name="Proc. Natl. Acad. Sci. U.S.A.">
        <title>A Catalog of Tens of Thousands of Viruses from Human Metagenomes Reveals Hidden Associations with Chronic Diseases.</title>
        <authorList>
            <person name="Tisza M.J."/>
            <person name="Buck C.B."/>
        </authorList>
    </citation>
    <scope>NUCLEOTIDE SEQUENCE</scope>
    <source>
        <strain evidence="11">Ct6ro14</strain>
    </source>
</reference>
<evidence type="ECO:0000256" key="6">
    <source>
        <dbReference type="ARBA" id="ARBA00023009"/>
    </source>
</evidence>
<accession>A0A8S5MKN7</accession>
<evidence type="ECO:0000256" key="3">
    <source>
        <dbReference type="ARBA" id="ARBA00022732"/>
    </source>
</evidence>
<evidence type="ECO:0000256" key="4">
    <source>
        <dbReference type="ARBA" id="ARBA00022766"/>
    </source>
</evidence>
<evidence type="ECO:0000256" key="1">
    <source>
        <dbReference type="ARBA" id="ARBA00008005"/>
    </source>
</evidence>
<comment type="similarity">
    <text evidence="1">Belongs to the myoviridae tail sheath protein family.</text>
</comment>
<keyword evidence="4" id="KW-1242">Viral contractile tail ejection system</keyword>
<sequence length="404" mass="42466">MSWGPVAQVMEIEAGADMTPYTGYGITAPQNRFLNEIFKGTNRTAAPSKVLLYRPSASGSAQATIKSGALTATAKYPGVRGNDISIVVTELTEPEATFTVSTVVGGEIVDQQTAKTADTLAGNGWVTFSGTGALTATTGAALTGGLDGTVQSAAYSAYLSAIEPYAFDVMIYDGAESTVQSAMMAFIRRIADEAGVYSQLVASGLSNPDSRFVVNVGSGVTLADGTELTAAQATWWAGGALAGAKYNESLTYASYPGAVKASPLLTSSGYEEALRAGKFVLFADDGVVKVEQDINSLVTFTEDIGEVFRKNRVMRLCNTIANDIYRQFSANYIGVVNNNEAGRAQFKAAIVGYLLDIQANNGIQKFDAEDVEVLAGESMDAIAVHIAISVVDSVEKIYITLEVS</sequence>
<keyword evidence="5" id="KW-0946">Virion</keyword>
<name>A0A8S5MKN7_9CAUD</name>
<keyword evidence="5" id="KW-1229">Viral tail sheath protein</keyword>
<dbReference type="InterPro" id="IPR035089">
    <property type="entry name" value="Phage_sheath_subtilisin"/>
</dbReference>
<evidence type="ECO:0000259" key="9">
    <source>
        <dbReference type="Pfam" id="PF17481"/>
    </source>
</evidence>
<dbReference type="Pfam" id="PF04984">
    <property type="entry name" value="Phage_sheath_1"/>
    <property type="match status" value="1"/>
</dbReference>
<keyword evidence="7" id="KW-1160">Virus entry into host cell</keyword>
<feature type="domain" description="Tail sheath protein subtilisin-like" evidence="8">
    <location>
        <begin position="148"/>
        <end position="296"/>
    </location>
</feature>
<dbReference type="GO" id="GO:0098027">
    <property type="term" value="C:virus tail, sheath"/>
    <property type="evidence" value="ECO:0007669"/>
    <property type="project" value="UniProtKB-KW"/>
</dbReference>
<dbReference type="Gene3D" id="3.30.360.90">
    <property type="match status" value="1"/>
</dbReference>
<feature type="domain" description="Tail sheath protein C-terminal" evidence="10">
    <location>
        <begin position="306"/>
        <end position="403"/>
    </location>
</feature>
<evidence type="ECO:0000313" key="11">
    <source>
        <dbReference type="EMBL" id="DAD82483.1"/>
    </source>
</evidence>
<keyword evidence="3" id="KW-1227">Viral tail protein</keyword>
<evidence type="ECO:0000256" key="5">
    <source>
        <dbReference type="ARBA" id="ARBA00023003"/>
    </source>
</evidence>
<dbReference type="InterPro" id="IPR035326">
    <property type="entry name" value="Beta_sandwich_Seath"/>
</dbReference>
<organism evidence="11">
    <name type="scientific">Siphoviridae sp. ct6ro14</name>
    <dbReference type="NCBI Taxonomy" id="2826300"/>
    <lineage>
        <taxon>Viruses</taxon>
        <taxon>Duplodnaviria</taxon>
        <taxon>Heunggongvirae</taxon>
        <taxon>Uroviricota</taxon>
        <taxon>Caudoviricetes</taxon>
    </lineage>
</organism>
<dbReference type="EMBL" id="BK014920">
    <property type="protein sequence ID" value="DAD82483.1"/>
    <property type="molecule type" value="Genomic_DNA"/>
</dbReference>
<evidence type="ECO:0000259" key="8">
    <source>
        <dbReference type="Pfam" id="PF04984"/>
    </source>
</evidence>
<dbReference type="GO" id="GO:0099000">
    <property type="term" value="P:symbiont genome ejection through host cell envelope, contractile tail mechanism"/>
    <property type="evidence" value="ECO:0007669"/>
    <property type="project" value="UniProtKB-KW"/>
</dbReference>
<feature type="domain" description="Phage tail sheath protein-like beta-sandwich" evidence="9">
    <location>
        <begin position="61"/>
        <end position="147"/>
    </location>
</feature>
<dbReference type="Gene3D" id="2.60.40.4290">
    <property type="match status" value="1"/>
</dbReference>
<keyword evidence="6" id="KW-1171">Viral genome ejection through host cell envelope</keyword>
<evidence type="ECO:0000256" key="2">
    <source>
        <dbReference type="ARBA" id="ARBA00022595"/>
    </source>
</evidence>